<evidence type="ECO:0000256" key="1">
    <source>
        <dbReference type="SAM" id="Coils"/>
    </source>
</evidence>
<keyword evidence="1" id="KW-0175">Coiled coil</keyword>
<organism evidence="3 4">
    <name type="scientific">Streptomyces tardus</name>
    <dbReference type="NCBI Taxonomy" id="2780544"/>
    <lineage>
        <taxon>Bacteria</taxon>
        <taxon>Bacillati</taxon>
        <taxon>Actinomycetota</taxon>
        <taxon>Actinomycetes</taxon>
        <taxon>Kitasatosporales</taxon>
        <taxon>Streptomycetaceae</taxon>
        <taxon>Streptomyces</taxon>
    </lineage>
</organism>
<evidence type="ECO:0000313" key="4">
    <source>
        <dbReference type="Proteomes" id="UP000694501"/>
    </source>
</evidence>
<feature type="region of interest" description="Disordered" evidence="2">
    <location>
        <begin position="597"/>
        <end position="617"/>
    </location>
</feature>
<protein>
    <submittedName>
        <fullName evidence="3">Uncharacterized protein</fullName>
    </submittedName>
</protein>
<feature type="coiled-coil region" evidence="1">
    <location>
        <begin position="142"/>
        <end position="213"/>
    </location>
</feature>
<evidence type="ECO:0000313" key="3">
    <source>
        <dbReference type="EMBL" id="MBU7600555.1"/>
    </source>
</evidence>
<dbReference type="EMBL" id="JAELVF020000004">
    <property type="protein sequence ID" value="MBU7600555.1"/>
    <property type="molecule type" value="Genomic_DNA"/>
</dbReference>
<dbReference type="Gene3D" id="1.20.1260.20">
    <property type="entry name" value="PPE superfamily"/>
    <property type="match status" value="1"/>
</dbReference>
<dbReference type="InterPro" id="IPR038332">
    <property type="entry name" value="PPE_sf"/>
</dbReference>
<comment type="caution">
    <text evidence="3">The sequence shown here is derived from an EMBL/GenBank/DDBJ whole genome shotgun (WGS) entry which is preliminary data.</text>
</comment>
<dbReference type="AlphaFoldDB" id="A0A949JKT8"/>
<reference evidence="3" key="1">
    <citation type="submission" date="2021-06" db="EMBL/GenBank/DDBJ databases">
        <title>Sequencing of actinobacteria type strains.</title>
        <authorList>
            <person name="Nguyen G.-S."/>
            <person name="Wentzel A."/>
        </authorList>
    </citation>
    <scope>NUCLEOTIDE SEQUENCE</scope>
    <source>
        <strain evidence="3">P38-E01</strain>
    </source>
</reference>
<name>A0A949JKT8_9ACTN</name>
<feature type="compositionally biased region" description="Polar residues" evidence="2">
    <location>
        <begin position="718"/>
        <end position="729"/>
    </location>
</feature>
<accession>A0A949JKT8</accession>
<feature type="compositionally biased region" description="Basic and acidic residues" evidence="2">
    <location>
        <begin position="597"/>
        <end position="607"/>
    </location>
</feature>
<proteinExistence type="predicted"/>
<keyword evidence="4" id="KW-1185">Reference proteome</keyword>
<feature type="region of interest" description="Disordered" evidence="2">
    <location>
        <begin position="699"/>
        <end position="739"/>
    </location>
</feature>
<sequence>MPLSYETVVGADLSGLTKAASRWRVLPDELVGIANSFRPTVTRKLSRRDWDGKAAEAGRRNFTKVYDQLEDASKESKAVYGLIRSAVEELERVQKKLKGIASEVAESTHLSLNKTTGKVLFDSPEEDFKQRQTIQRHLSETINEYNTEINTLVNRATEADRALNWALMQDRNGSKPGFNAGTVDSIKAASKSMEEAVKQAKEAEEILGKGEKASDREMTRLNSILTNRQGDPYFTEKFTAGVGAKKLFVQWNDMVNDPGVSDGRAKIIEKLQKSLGTTLATATHSDSDAMKKWKNDVLDLGPDRIELERKTPEPGRPPYNFQVMSALMREGDYDSRFLINYGEKLIDFDKKMDSEDWKQQPDNIRLNFGGDDHGADPMRGYMHALGNNPDAAKEALNNPHDLRYLIKERDWVADQTSVTVKPEYQHRDLGRALQSASLGVPWDETGINRDAETAKIAREVMKIMGEDVRSKENQLLHNTPGLVESAARIGSGYIDELTKATAMRGGFNNAELIESGIYDSQDNGIGDIPIDTARDFMIEVAKHSSAYEAMATAQHIYTASVMEDNAGDRYRVQSALDSGAYNQGIMASARNEYLDSLEKDERESADKDSEESGSWTTWSLAEGTSVVNSAGGAAAGAAIGGAIAGPPGAAVGMVAFPIVGDLAISAFEHYMGFDDDDDKSESKQGAHSGDLRDQISLRLTEMESSYTSNHDGGRGLSSAASDKQSSGWSYTEGILKSLR</sequence>
<gene>
    <name evidence="3" type="ORF">JGS22_023720</name>
</gene>
<evidence type="ECO:0000256" key="2">
    <source>
        <dbReference type="SAM" id="MobiDB-lite"/>
    </source>
</evidence>
<dbReference type="RefSeq" id="WP_211040367.1">
    <property type="nucleotide sequence ID" value="NZ_JAELVF020000004.1"/>
</dbReference>
<dbReference type="Proteomes" id="UP000694501">
    <property type="component" value="Unassembled WGS sequence"/>
</dbReference>